<keyword evidence="3" id="KW-1185">Reference proteome</keyword>
<dbReference type="GO" id="GO:0051726">
    <property type="term" value="P:regulation of cell cycle"/>
    <property type="evidence" value="ECO:0007669"/>
    <property type="project" value="TreeGrafter"/>
</dbReference>
<evidence type="ECO:0000313" key="3">
    <source>
        <dbReference type="Proteomes" id="UP001172102"/>
    </source>
</evidence>
<comment type="caution">
    <text evidence="2">The sequence shown here is derived from an EMBL/GenBank/DDBJ whole genome shotgun (WGS) entry which is preliminary data.</text>
</comment>
<feature type="compositionally biased region" description="Polar residues" evidence="1">
    <location>
        <begin position="920"/>
        <end position="940"/>
    </location>
</feature>
<dbReference type="EMBL" id="JAUKUA010000004">
    <property type="protein sequence ID" value="KAK0715762.1"/>
    <property type="molecule type" value="Genomic_DNA"/>
</dbReference>
<feature type="region of interest" description="Disordered" evidence="1">
    <location>
        <begin position="484"/>
        <end position="526"/>
    </location>
</feature>
<reference evidence="2" key="1">
    <citation type="submission" date="2023-06" db="EMBL/GenBank/DDBJ databases">
        <title>Genome-scale phylogeny and comparative genomics of the fungal order Sordariales.</title>
        <authorList>
            <consortium name="Lawrence Berkeley National Laboratory"/>
            <person name="Hensen N."/>
            <person name="Bonometti L."/>
            <person name="Westerberg I."/>
            <person name="Brannstrom I.O."/>
            <person name="Guillou S."/>
            <person name="Cros-Aarteil S."/>
            <person name="Calhoun S."/>
            <person name="Haridas S."/>
            <person name="Kuo A."/>
            <person name="Mondo S."/>
            <person name="Pangilinan J."/>
            <person name="Riley R."/>
            <person name="Labutti K."/>
            <person name="Andreopoulos B."/>
            <person name="Lipzen A."/>
            <person name="Chen C."/>
            <person name="Yanf M."/>
            <person name="Daum C."/>
            <person name="Ng V."/>
            <person name="Clum A."/>
            <person name="Steindorff A."/>
            <person name="Ohm R."/>
            <person name="Martin F."/>
            <person name="Silar P."/>
            <person name="Natvig D."/>
            <person name="Lalanne C."/>
            <person name="Gautier V."/>
            <person name="Ament-Velasquez S.L."/>
            <person name="Kruys A."/>
            <person name="Hutchinson M.I."/>
            <person name="Powell A.J."/>
            <person name="Barry K."/>
            <person name="Miller A.N."/>
            <person name="Grigoriev I.V."/>
            <person name="Debuchy R."/>
            <person name="Gladieux P."/>
            <person name="Thoren M.H."/>
            <person name="Johannesson H."/>
        </authorList>
    </citation>
    <scope>NUCLEOTIDE SEQUENCE</scope>
    <source>
        <strain evidence="2">SMH4607-1</strain>
    </source>
</reference>
<evidence type="ECO:0000256" key="1">
    <source>
        <dbReference type="SAM" id="MobiDB-lite"/>
    </source>
</evidence>
<sequence>MASSGSSRDLIKALNGFLQAPALPLPAELVTVISSYLEKHVKFDEGATDRLNDELLSLYEKTVQERPEKYAAFLVILRELRPAFRTAARTFEWWDRLLDPVLEFVEQEKGLAREILNHTLDLLLIDESDGPAPWNEPGLAPFTDRLLNRYMSVREEAQAHAISSSVELKERMIKEALLIFGKKDPKGFMASLDSFVLKRDYRNNALSLLCDFVASQPPHLHLILQTPLFINILHSLQKDESTSTVTLALVSLIMLLPFMPSSLVPSLPTLFNIYARLLFWDRDTYFAQAHTEIGIENETADPGMAWEKCLLDPDHDGSSIHYLSTYFTILYGLYPINFVDYIRKPQRYLRHANNDEDIDVQAMEIRDRSERFRKQHLLHPNFYNLTIESEKTDLSRWIKSEADEVLADCMALSIPVEIKSTDTHGNTHTHGAVNTSLMAEEADREGFEVALLNGSSYADTPSLRASSSVNLPQQALSVEFSMGGRESIKSGRRGSQSSHPSARDSLDNRPREMGGDSPTLPPHLIHTSSPQVQLQDMIHSNKVIKSGLHQSLANDSVVSLVLSPQGSVTENALLQTAQQPLGNIEHAGAGLGNRTGLLYRQSLLLQNDLQFERYIKQQHMTHMGELRRKQIREAATEAETQNLVMANRSLKQRLDEAKRGEAQTRKEFEHRRNMAQKRENDLSTKLRSLREEQKKWSAEGIQLRQQLEKAQGECERLRRIVDEAEEKILISEQSLEAVDISTDEIERLRAEIARLSASEHAFQGKEMKMHIAIREAAAEKSRAEQWRMELVAREDQLGQARKHYDVQIAALSNKLTEALRDNQRNRASEASAVFEHALAASRTKQAELQKQYSALMRKYTVLQSSLLDFQCDVGERRGAGYDGGPSSFGVETEMAGSPIATRSRVQRGFSDPEAFDGLSHNATSPLEPVSTSLGSASQRPTTPPEPGLGDASGSGVAAGGKTSPQIERYFGRGGVQNAIRKDKKDDKAEKKEKKEKKSGTGLRGIRNFV</sequence>
<dbReference type="InterPro" id="IPR007483">
    <property type="entry name" value="Hamartin"/>
</dbReference>
<dbReference type="AlphaFoldDB" id="A0AA40DW45"/>
<dbReference type="InterPro" id="IPR016024">
    <property type="entry name" value="ARM-type_fold"/>
</dbReference>
<evidence type="ECO:0000313" key="2">
    <source>
        <dbReference type="EMBL" id="KAK0715762.1"/>
    </source>
</evidence>
<dbReference type="Proteomes" id="UP001172102">
    <property type="component" value="Unassembled WGS sequence"/>
</dbReference>
<dbReference type="Pfam" id="PF04388">
    <property type="entry name" value="Hamartin"/>
    <property type="match status" value="1"/>
</dbReference>
<protein>
    <submittedName>
        <fullName evidence="2">Hamartin protein-domain-containing protein</fullName>
    </submittedName>
</protein>
<accession>A0AA40DW45</accession>
<feature type="region of interest" description="Disordered" evidence="1">
    <location>
        <begin position="656"/>
        <end position="681"/>
    </location>
</feature>
<feature type="region of interest" description="Disordered" evidence="1">
    <location>
        <begin position="910"/>
        <end position="1009"/>
    </location>
</feature>
<dbReference type="PANTHER" id="PTHR15154:SF2">
    <property type="entry name" value="HAMARTIN"/>
    <property type="match status" value="1"/>
</dbReference>
<dbReference type="PANTHER" id="PTHR15154">
    <property type="entry name" value="HAMARTIN"/>
    <property type="match status" value="1"/>
</dbReference>
<organism evidence="2 3">
    <name type="scientific">Lasiosphaeris hirsuta</name>
    <dbReference type="NCBI Taxonomy" id="260670"/>
    <lineage>
        <taxon>Eukaryota</taxon>
        <taxon>Fungi</taxon>
        <taxon>Dikarya</taxon>
        <taxon>Ascomycota</taxon>
        <taxon>Pezizomycotina</taxon>
        <taxon>Sordariomycetes</taxon>
        <taxon>Sordariomycetidae</taxon>
        <taxon>Sordariales</taxon>
        <taxon>Lasiosphaeriaceae</taxon>
        <taxon>Lasiosphaeris</taxon>
    </lineage>
</organism>
<dbReference type="SUPFAM" id="SSF48371">
    <property type="entry name" value="ARM repeat"/>
    <property type="match status" value="1"/>
</dbReference>
<name>A0AA40DW45_9PEZI</name>
<feature type="compositionally biased region" description="Basic and acidic residues" evidence="1">
    <location>
        <begin position="501"/>
        <end position="514"/>
    </location>
</feature>
<gene>
    <name evidence="2" type="ORF">B0H67DRAFT_581550</name>
</gene>
<proteinExistence type="predicted"/>
<dbReference type="GO" id="GO:0033596">
    <property type="term" value="C:TSC1-TSC2 complex"/>
    <property type="evidence" value="ECO:0007669"/>
    <property type="project" value="TreeGrafter"/>
</dbReference>
<feature type="compositionally biased region" description="Basic and acidic residues" evidence="1">
    <location>
        <begin position="979"/>
        <end position="998"/>
    </location>
</feature>
<dbReference type="GO" id="GO:0032007">
    <property type="term" value="P:negative regulation of TOR signaling"/>
    <property type="evidence" value="ECO:0007669"/>
    <property type="project" value="TreeGrafter"/>
</dbReference>